<dbReference type="SUPFAM" id="SSF88713">
    <property type="entry name" value="Glycoside hydrolase/deacetylase"/>
    <property type="match status" value="1"/>
</dbReference>
<evidence type="ECO:0000313" key="7">
    <source>
        <dbReference type="EMBL" id="MDI9864558.1"/>
    </source>
</evidence>
<evidence type="ECO:0000256" key="5">
    <source>
        <dbReference type="ARBA" id="ARBA00023277"/>
    </source>
</evidence>
<accession>A0ABT6YLV6</accession>
<keyword evidence="3" id="KW-0378">Hydrolase</keyword>
<dbReference type="Pfam" id="PF04794">
    <property type="entry name" value="YdjC"/>
    <property type="match status" value="1"/>
</dbReference>
<evidence type="ECO:0000256" key="4">
    <source>
        <dbReference type="ARBA" id="ARBA00022842"/>
    </source>
</evidence>
<sequence length="791" mass="89220">MFNYVLPRGLKVLALSLLSINLLFAQTNRSLPRSTPEAEGVSSEAINQFIEAASKSKHEFHSFMLLRHGKVISEAWWSPYRSDLKHTMYSVSKSFTATAVGFAVSEKKLSVNDPVISFFPEETPAQPSEFLKQLKIKDLLSMSVGHKTDPTFEIASKNENWIKAFLNTQIVNEPGTKFLYNSAATYMLSAIVQKVTGQKILDYLKPRLFEPLGVEGIDWEVDPQGINVGGWGLRLKTEDMAKFGQLFLQKGVWNGKQILPKAWVEEASTMKIMQAPSAPQDKKDTSDWLQGYCYQMWRCRNNAFRGDGANGQFIIVMPEQDAVVIITAEAPDMQSEINLVWEYLLPALKTQKVPANKTAYAKLKNTIESLSLPIPLQQTSSTMQSSIQGKTFAITSGDVSFKNIKFDFQDGACVVKLGTDTVVHELKFGSGKWIFDQTTKRGPYLVAGAKANRTGLPAFKIGGSYAWQDNNTLMLTLRYIESPHTETIVCKFDGDKVSVDFQNIFNQNTKRTPFKGIQMVSRTNAPKLIIRGDDMGYSHSGNDALIQSYRNGIETSIEVIVPSPWFPEAVKLLKDNPNIDVGLHFAITSEWDNVKWRPLTDCPSLKNADGYFYPMLFHNKNYPKQAVMDQDWKIEDIEKELHAQIKMALKYIPRLSHVSGHMFSLGFAPEVKEMAKRVAKQYNLPMVDTDGTQDYKINYTGFDTRGLNTQQKVKAFIEMFDKLEDGKTYVFVEHPGLDNHELRAISHIGYEDVAEGRQDVTTIFTSEDVREAVVKKGIELVSYKEALQKLK</sequence>
<comment type="caution">
    <text evidence="7">The sequence shown here is derived from an EMBL/GenBank/DDBJ whole genome shotgun (WGS) entry which is preliminary data.</text>
</comment>
<evidence type="ECO:0000256" key="1">
    <source>
        <dbReference type="ARBA" id="ARBA00001946"/>
    </source>
</evidence>
<dbReference type="Pfam" id="PF00144">
    <property type="entry name" value="Beta-lactamase"/>
    <property type="match status" value="1"/>
</dbReference>
<dbReference type="InterPro" id="IPR050789">
    <property type="entry name" value="Diverse_Enzym_Activities"/>
</dbReference>
<keyword evidence="8" id="KW-1185">Reference proteome</keyword>
<dbReference type="InterPro" id="IPR001466">
    <property type="entry name" value="Beta-lactam-related"/>
</dbReference>
<reference evidence="7 8" key="1">
    <citation type="submission" date="2023-05" db="EMBL/GenBank/DDBJ databases">
        <title>Novel species of genus Flectobacillus isolated from stream in China.</title>
        <authorList>
            <person name="Lu H."/>
        </authorList>
    </citation>
    <scope>NUCLEOTIDE SEQUENCE [LARGE SCALE GENOMIC DNA]</scope>
    <source>
        <strain evidence="7 8">DC10W</strain>
    </source>
</reference>
<dbReference type="Gene3D" id="3.20.20.370">
    <property type="entry name" value="Glycoside hydrolase/deacetylase"/>
    <property type="match status" value="1"/>
</dbReference>
<dbReference type="Gene3D" id="3.40.710.10">
    <property type="entry name" value="DD-peptidase/beta-lactamase superfamily"/>
    <property type="match status" value="1"/>
</dbReference>
<dbReference type="PANTHER" id="PTHR43283:SF7">
    <property type="entry name" value="BETA-LACTAMASE-RELATED DOMAIN-CONTAINING PROTEIN"/>
    <property type="match status" value="1"/>
</dbReference>
<name>A0ABT6YLV6_9BACT</name>
<keyword evidence="2" id="KW-0479">Metal-binding</keyword>
<keyword evidence="4" id="KW-0460">Magnesium</keyword>
<evidence type="ECO:0000259" key="6">
    <source>
        <dbReference type="Pfam" id="PF00144"/>
    </source>
</evidence>
<organism evidence="7 8">
    <name type="scientific">Flectobacillus longus</name>
    <dbReference type="NCBI Taxonomy" id="2984207"/>
    <lineage>
        <taxon>Bacteria</taxon>
        <taxon>Pseudomonadati</taxon>
        <taxon>Bacteroidota</taxon>
        <taxon>Cytophagia</taxon>
        <taxon>Cytophagales</taxon>
        <taxon>Flectobacillaceae</taxon>
        <taxon>Flectobacillus</taxon>
    </lineage>
</organism>
<dbReference type="CDD" id="cd10802">
    <property type="entry name" value="YdjC_TTHB029_like"/>
    <property type="match status" value="1"/>
</dbReference>
<keyword evidence="5" id="KW-0119">Carbohydrate metabolism</keyword>
<gene>
    <name evidence="7" type="ORF">QM480_09510</name>
</gene>
<dbReference type="RefSeq" id="WP_283369735.1">
    <property type="nucleotide sequence ID" value="NZ_JASHID010000005.1"/>
</dbReference>
<dbReference type="InterPro" id="IPR006879">
    <property type="entry name" value="YdjC-like"/>
</dbReference>
<evidence type="ECO:0000256" key="2">
    <source>
        <dbReference type="ARBA" id="ARBA00022723"/>
    </source>
</evidence>
<dbReference type="Proteomes" id="UP001236569">
    <property type="component" value="Unassembled WGS sequence"/>
</dbReference>
<comment type="cofactor">
    <cofactor evidence="1">
        <name>Mg(2+)</name>
        <dbReference type="ChEBI" id="CHEBI:18420"/>
    </cofactor>
</comment>
<dbReference type="InterPro" id="IPR012338">
    <property type="entry name" value="Beta-lactam/transpept-like"/>
</dbReference>
<dbReference type="EMBL" id="JASHID010000005">
    <property type="protein sequence ID" value="MDI9864558.1"/>
    <property type="molecule type" value="Genomic_DNA"/>
</dbReference>
<dbReference type="SUPFAM" id="SSF56601">
    <property type="entry name" value="beta-lactamase/transpeptidase-like"/>
    <property type="match status" value="1"/>
</dbReference>
<dbReference type="InterPro" id="IPR011330">
    <property type="entry name" value="Glyco_hydro/deAcase_b/a-brl"/>
</dbReference>
<feature type="domain" description="Beta-lactamase-related" evidence="6">
    <location>
        <begin position="62"/>
        <end position="329"/>
    </location>
</feature>
<protein>
    <submittedName>
        <fullName evidence="7">ChbG/HpnK family deacetylase</fullName>
    </submittedName>
</protein>
<evidence type="ECO:0000256" key="3">
    <source>
        <dbReference type="ARBA" id="ARBA00022801"/>
    </source>
</evidence>
<proteinExistence type="predicted"/>
<evidence type="ECO:0000313" key="8">
    <source>
        <dbReference type="Proteomes" id="UP001236569"/>
    </source>
</evidence>
<dbReference type="PANTHER" id="PTHR43283">
    <property type="entry name" value="BETA-LACTAMASE-RELATED"/>
    <property type="match status" value="1"/>
</dbReference>